<comment type="similarity">
    <text evidence="1">Belongs to the alpha-carbonic anhydrase family.</text>
</comment>
<dbReference type="eggNOG" id="KOG0382">
    <property type="taxonomic scope" value="Eukaryota"/>
</dbReference>
<dbReference type="CDD" id="cd00326">
    <property type="entry name" value="alpha_CA"/>
    <property type="match status" value="1"/>
</dbReference>
<dbReference type="PhylomeDB" id="A7SHS9"/>
<keyword evidence="5" id="KW-0456">Lyase</keyword>
<dbReference type="InterPro" id="IPR023561">
    <property type="entry name" value="Carbonic_anhydrase_a-class"/>
</dbReference>
<dbReference type="GO" id="GO:0004089">
    <property type="term" value="F:carbonate dehydratase activity"/>
    <property type="evidence" value="ECO:0007669"/>
    <property type="project" value="UniProtKB-EC"/>
</dbReference>
<evidence type="ECO:0000256" key="4">
    <source>
        <dbReference type="ARBA" id="ARBA00022833"/>
    </source>
</evidence>
<reference evidence="8 9" key="1">
    <citation type="journal article" date="2007" name="Science">
        <title>Sea anemone genome reveals ancestral eumetazoan gene repertoire and genomic organization.</title>
        <authorList>
            <person name="Putnam N.H."/>
            <person name="Srivastava M."/>
            <person name="Hellsten U."/>
            <person name="Dirks B."/>
            <person name="Chapman J."/>
            <person name="Salamov A."/>
            <person name="Terry A."/>
            <person name="Shapiro H."/>
            <person name="Lindquist E."/>
            <person name="Kapitonov V.V."/>
            <person name="Jurka J."/>
            <person name="Genikhovich G."/>
            <person name="Grigoriev I.V."/>
            <person name="Lucas S.M."/>
            <person name="Steele R.E."/>
            <person name="Finnerty J.R."/>
            <person name="Technau U."/>
            <person name="Martindale M.Q."/>
            <person name="Rokhsar D.S."/>
        </authorList>
    </citation>
    <scope>NUCLEOTIDE SEQUENCE [LARGE SCALE GENOMIC DNA]</scope>
    <source>
        <strain evidence="9">CH2 X CH6</strain>
    </source>
</reference>
<dbReference type="STRING" id="45351.A7SHS9"/>
<sequence length="144" mass="16174">MVFFKTVYGSVEKAADKTDGLTVVGVFLKKASSSSTMLQTLTKNMEHIKSQGTKAAYKPIKLDKLVPGLSSGKRAYYNYKGSLTTPPCYESVNWIVLKNPILVTLKDLYHLRMLQSSHGKQTGKMCDNFRPVQKLNGRKLHLFE</sequence>
<keyword evidence="4" id="KW-0862">Zinc</keyword>
<dbReference type="Gene3D" id="3.10.200.10">
    <property type="entry name" value="Alpha carbonic anhydrase"/>
    <property type="match status" value="1"/>
</dbReference>
<evidence type="ECO:0000256" key="2">
    <source>
        <dbReference type="ARBA" id="ARBA00012925"/>
    </source>
</evidence>
<dbReference type="KEGG" id="nve:5508237"/>
<dbReference type="PANTHER" id="PTHR18952">
    <property type="entry name" value="CARBONIC ANHYDRASE"/>
    <property type="match status" value="1"/>
</dbReference>
<gene>
    <name evidence="8" type="ORF">NEMVEDRAFT_v1g170763</name>
</gene>
<dbReference type="GO" id="GO:0008270">
    <property type="term" value="F:zinc ion binding"/>
    <property type="evidence" value="ECO:0007669"/>
    <property type="project" value="InterPro"/>
</dbReference>
<evidence type="ECO:0000256" key="6">
    <source>
        <dbReference type="ARBA" id="ARBA00048348"/>
    </source>
</evidence>
<organism evidence="8 9">
    <name type="scientific">Nematostella vectensis</name>
    <name type="common">Starlet sea anemone</name>
    <dbReference type="NCBI Taxonomy" id="45351"/>
    <lineage>
        <taxon>Eukaryota</taxon>
        <taxon>Metazoa</taxon>
        <taxon>Cnidaria</taxon>
        <taxon>Anthozoa</taxon>
        <taxon>Hexacorallia</taxon>
        <taxon>Actiniaria</taxon>
        <taxon>Edwardsiidae</taxon>
        <taxon>Nematostella</taxon>
    </lineage>
</organism>
<dbReference type="SMART" id="SM01057">
    <property type="entry name" value="Carb_anhydrase"/>
    <property type="match status" value="1"/>
</dbReference>
<dbReference type="EC" id="4.2.1.1" evidence="2"/>
<dbReference type="Proteomes" id="UP000001593">
    <property type="component" value="Unassembled WGS sequence"/>
</dbReference>
<name>A7SHS9_NEMVE</name>
<accession>A7SHS9</accession>
<dbReference type="AlphaFoldDB" id="A7SHS9"/>
<dbReference type="OMA" id="FQTANEG"/>
<evidence type="ECO:0000313" key="8">
    <source>
        <dbReference type="EMBL" id="EDO36759.1"/>
    </source>
</evidence>
<dbReference type="PROSITE" id="PS51144">
    <property type="entry name" value="ALPHA_CA_2"/>
    <property type="match status" value="1"/>
</dbReference>
<proteinExistence type="inferred from homology"/>
<evidence type="ECO:0000256" key="3">
    <source>
        <dbReference type="ARBA" id="ARBA00022723"/>
    </source>
</evidence>
<dbReference type="HOGENOM" id="CLU_039326_8_1_1"/>
<dbReference type="SUPFAM" id="SSF51069">
    <property type="entry name" value="Carbonic anhydrase"/>
    <property type="match status" value="1"/>
</dbReference>
<feature type="domain" description="Alpha-carbonic anhydrase" evidence="7">
    <location>
        <begin position="1"/>
        <end position="144"/>
    </location>
</feature>
<dbReference type="InterPro" id="IPR001148">
    <property type="entry name" value="CA_dom"/>
</dbReference>
<evidence type="ECO:0000256" key="5">
    <source>
        <dbReference type="ARBA" id="ARBA00023239"/>
    </source>
</evidence>
<protein>
    <recommendedName>
        <fullName evidence="2">carbonic anhydrase</fullName>
        <ecNumber evidence="2">4.2.1.1</ecNumber>
    </recommendedName>
</protein>
<dbReference type="OrthoDB" id="6151278at2759"/>
<keyword evidence="3" id="KW-0479">Metal-binding</keyword>
<evidence type="ECO:0000313" key="9">
    <source>
        <dbReference type="Proteomes" id="UP000001593"/>
    </source>
</evidence>
<keyword evidence="9" id="KW-1185">Reference proteome</keyword>
<dbReference type="InParanoid" id="A7SHS9"/>
<dbReference type="Pfam" id="PF00194">
    <property type="entry name" value="Carb_anhydrase"/>
    <property type="match status" value="1"/>
</dbReference>
<dbReference type="InterPro" id="IPR036398">
    <property type="entry name" value="CA_dom_sf"/>
</dbReference>
<dbReference type="EMBL" id="DS469662">
    <property type="protein sequence ID" value="EDO36759.1"/>
    <property type="molecule type" value="Genomic_DNA"/>
</dbReference>
<comment type="catalytic activity">
    <reaction evidence="6">
        <text>hydrogencarbonate + H(+) = CO2 + H2O</text>
        <dbReference type="Rhea" id="RHEA:10748"/>
        <dbReference type="ChEBI" id="CHEBI:15377"/>
        <dbReference type="ChEBI" id="CHEBI:15378"/>
        <dbReference type="ChEBI" id="CHEBI:16526"/>
        <dbReference type="ChEBI" id="CHEBI:17544"/>
        <dbReference type="EC" id="4.2.1.1"/>
    </reaction>
</comment>
<evidence type="ECO:0000256" key="1">
    <source>
        <dbReference type="ARBA" id="ARBA00010718"/>
    </source>
</evidence>
<dbReference type="PANTHER" id="PTHR18952:SF265">
    <property type="entry name" value="CARBONIC ANHYDRASE"/>
    <property type="match status" value="1"/>
</dbReference>
<evidence type="ECO:0000259" key="7">
    <source>
        <dbReference type="PROSITE" id="PS51144"/>
    </source>
</evidence>